<dbReference type="EMBL" id="CAJNDS010002177">
    <property type="protein sequence ID" value="CAE7360620.1"/>
    <property type="molecule type" value="Genomic_DNA"/>
</dbReference>
<reference evidence="1" key="1">
    <citation type="submission" date="2021-02" db="EMBL/GenBank/DDBJ databases">
        <authorList>
            <person name="Dougan E. K."/>
            <person name="Rhodes N."/>
            <person name="Thang M."/>
            <person name="Chan C."/>
        </authorList>
    </citation>
    <scope>NUCLEOTIDE SEQUENCE</scope>
</reference>
<accession>A0A812PF46</accession>
<comment type="caution">
    <text evidence="1">The sequence shown here is derived from an EMBL/GenBank/DDBJ whole genome shotgun (WGS) entry which is preliminary data.</text>
</comment>
<name>A0A812PF46_9DINO</name>
<keyword evidence="2" id="KW-1185">Reference proteome</keyword>
<dbReference type="Proteomes" id="UP000604046">
    <property type="component" value="Unassembled WGS sequence"/>
</dbReference>
<organism evidence="1 2">
    <name type="scientific">Symbiodinium natans</name>
    <dbReference type="NCBI Taxonomy" id="878477"/>
    <lineage>
        <taxon>Eukaryota</taxon>
        <taxon>Sar</taxon>
        <taxon>Alveolata</taxon>
        <taxon>Dinophyceae</taxon>
        <taxon>Suessiales</taxon>
        <taxon>Symbiodiniaceae</taxon>
        <taxon>Symbiodinium</taxon>
    </lineage>
</organism>
<dbReference type="AlphaFoldDB" id="A0A812PF46"/>
<sequence length="88" mass="10305">NGDCWLDWSEFVTFCLEDERMTHLMKRQTRMNVYGVDFSGALTVKDYQDPVHGCECSFSPPLLPWETMHVVEWRITGLQYNGFERGVP</sequence>
<feature type="non-terminal residue" evidence="1">
    <location>
        <position position="1"/>
    </location>
</feature>
<feature type="non-terminal residue" evidence="1">
    <location>
        <position position="88"/>
    </location>
</feature>
<protein>
    <submittedName>
        <fullName evidence="1">Uncharacterized protein</fullName>
    </submittedName>
</protein>
<proteinExistence type="predicted"/>
<evidence type="ECO:0000313" key="1">
    <source>
        <dbReference type="EMBL" id="CAE7360620.1"/>
    </source>
</evidence>
<gene>
    <name evidence="1" type="ORF">SNAT2548_LOCUS19372</name>
</gene>
<evidence type="ECO:0000313" key="2">
    <source>
        <dbReference type="Proteomes" id="UP000604046"/>
    </source>
</evidence>